<name>A0A6C0E5P4_9ZZZZ</name>
<dbReference type="AlphaFoldDB" id="A0A6C0E5P4"/>
<accession>A0A6C0E5P4</accession>
<protein>
    <submittedName>
        <fullName evidence="1">Uncharacterized protein</fullName>
    </submittedName>
</protein>
<evidence type="ECO:0000313" key="1">
    <source>
        <dbReference type="EMBL" id="QHT22735.1"/>
    </source>
</evidence>
<sequence length="258" mass="30764">MNLEHLWIGIPWFCLLSHIQSIHDKSFEYFFKPAIRRCDYKHMKNQLNKAYSEWIEPPFYWHQFQSYGWYQFQSYGQKILDITVTNDLSCVNETMDTTENFLIETTYIENLSITRTDKTNIYKKYFIAHDNFLNELSIIPLNTIGISFITKDFYCYFPDSKIQNEVLIKWLSSINSPVILFSDDTNYQLEMRKYLKEPIVRNFENNDVTDDNGFLQFLQLSRCSKLYGTTMSSFCEEAAYFGGVEYTPLTKEFFSIYV</sequence>
<proteinExistence type="predicted"/>
<dbReference type="EMBL" id="MN739720">
    <property type="protein sequence ID" value="QHT22735.1"/>
    <property type="molecule type" value="Genomic_DNA"/>
</dbReference>
<reference evidence="1" key="1">
    <citation type="journal article" date="2020" name="Nature">
        <title>Giant virus diversity and host interactions through global metagenomics.</title>
        <authorList>
            <person name="Schulz F."/>
            <person name="Roux S."/>
            <person name="Paez-Espino D."/>
            <person name="Jungbluth S."/>
            <person name="Walsh D.A."/>
            <person name="Denef V.J."/>
            <person name="McMahon K.D."/>
            <person name="Konstantinidis K.T."/>
            <person name="Eloe-Fadrosh E.A."/>
            <person name="Kyrpides N.C."/>
            <person name="Woyke T."/>
        </authorList>
    </citation>
    <scope>NUCLEOTIDE SEQUENCE</scope>
    <source>
        <strain evidence="1">GVMAG-M-3300023179-114</strain>
    </source>
</reference>
<organism evidence="1">
    <name type="scientific">viral metagenome</name>
    <dbReference type="NCBI Taxonomy" id="1070528"/>
    <lineage>
        <taxon>unclassified sequences</taxon>
        <taxon>metagenomes</taxon>
        <taxon>organismal metagenomes</taxon>
    </lineage>
</organism>